<evidence type="ECO:0000256" key="1">
    <source>
        <dbReference type="SAM" id="Phobius"/>
    </source>
</evidence>
<protein>
    <submittedName>
        <fullName evidence="2">Uncharacterized protein</fullName>
    </submittedName>
</protein>
<sequence length="141" mass="15405">MKRYLVFALVGPFVGGFLLLLTTTYQSGYWAEAHLGEVGKLFAVFFKTLQYSYLFGLLPSLMIGAIDDILLHVRRVGPVLRMLLIGVFAFILAAITYGSRGSDSGAVQFILYGLVGFVPSALSSWLVHHYVDEPQPATAAS</sequence>
<evidence type="ECO:0000313" key="2">
    <source>
        <dbReference type="EMBL" id="KRQ01992.1"/>
    </source>
</evidence>
<keyword evidence="1" id="KW-0812">Transmembrane</keyword>
<dbReference type="STRING" id="989370.AOQ71_35940"/>
<feature type="transmembrane region" description="Helical" evidence="1">
    <location>
        <begin position="78"/>
        <end position="97"/>
    </location>
</feature>
<gene>
    <name evidence="2" type="ORF">AOQ71_35940</name>
</gene>
<organism evidence="2 3">
    <name type="scientific">Bradyrhizobium manausense</name>
    <dbReference type="NCBI Taxonomy" id="989370"/>
    <lineage>
        <taxon>Bacteria</taxon>
        <taxon>Pseudomonadati</taxon>
        <taxon>Pseudomonadota</taxon>
        <taxon>Alphaproteobacteria</taxon>
        <taxon>Hyphomicrobiales</taxon>
        <taxon>Nitrobacteraceae</taxon>
        <taxon>Bradyrhizobium</taxon>
    </lineage>
</organism>
<dbReference type="EMBL" id="LJYG01000111">
    <property type="protein sequence ID" value="KRQ01992.1"/>
    <property type="molecule type" value="Genomic_DNA"/>
</dbReference>
<keyword evidence="1" id="KW-1133">Transmembrane helix</keyword>
<dbReference type="Proteomes" id="UP000051936">
    <property type="component" value="Unassembled WGS sequence"/>
</dbReference>
<feature type="transmembrane region" description="Helical" evidence="1">
    <location>
        <begin position="109"/>
        <end position="127"/>
    </location>
</feature>
<feature type="transmembrane region" description="Helical" evidence="1">
    <location>
        <begin position="50"/>
        <end position="71"/>
    </location>
</feature>
<accession>A0A0R3CWK8</accession>
<dbReference type="InterPro" id="IPR035399">
    <property type="entry name" value="DUF5413"/>
</dbReference>
<keyword evidence="3" id="KW-1185">Reference proteome</keyword>
<dbReference type="AlphaFoldDB" id="A0A0R3CWK8"/>
<reference evidence="2 3" key="1">
    <citation type="submission" date="2015-09" db="EMBL/GenBank/DDBJ databases">
        <title>Draft Genome Sequence of Bradyrhizobium manausense Strain BR 3351T, a Novel Symbiotic Nitrogen-Fixing Alphaproteobacterium Isolated from Brazilian Amazon Rain Forest.</title>
        <authorList>
            <person name="De Araujo J.L."/>
            <person name="Zilli J.E."/>
        </authorList>
    </citation>
    <scope>NUCLEOTIDE SEQUENCE [LARGE SCALE GENOMIC DNA]</scope>
    <source>
        <strain evidence="2 3">BR3351</strain>
    </source>
</reference>
<dbReference type="RefSeq" id="WP_057757382.1">
    <property type="nucleotide sequence ID" value="NZ_LJYG01000111.1"/>
</dbReference>
<dbReference type="OrthoDB" id="8253092at2"/>
<evidence type="ECO:0000313" key="3">
    <source>
        <dbReference type="Proteomes" id="UP000051936"/>
    </source>
</evidence>
<comment type="caution">
    <text evidence="2">The sequence shown here is derived from an EMBL/GenBank/DDBJ whole genome shotgun (WGS) entry which is preliminary data.</text>
</comment>
<proteinExistence type="predicted"/>
<name>A0A0R3CWK8_9BRAD</name>
<dbReference type="Pfam" id="PF17434">
    <property type="entry name" value="DUF5413"/>
    <property type="match status" value="1"/>
</dbReference>
<keyword evidence="1" id="KW-0472">Membrane</keyword>